<protein>
    <submittedName>
        <fullName evidence="5">Uncharacterized protein</fullName>
    </submittedName>
</protein>
<dbReference type="Pfam" id="PF06585">
    <property type="entry name" value="JHBP"/>
    <property type="match status" value="1"/>
</dbReference>
<proteinExistence type="inferred from homology"/>
<evidence type="ECO:0000256" key="3">
    <source>
        <dbReference type="ARBA" id="ARBA00060902"/>
    </source>
</evidence>
<keyword evidence="2" id="KW-0090">Biological rhythms</keyword>
<dbReference type="FunFam" id="3.15.10.30:FF:000001">
    <property type="entry name" value="Takeout-like protein 1"/>
    <property type="match status" value="1"/>
</dbReference>
<feature type="chain" id="PRO_5031320403" evidence="4">
    <location>
        <begin position="21"/>
        <end position="267"/>
    </location>
</feature>
<keyword evidence="1 4" id="KW-0732">Signal</keyword>
<evidence type="ECO:0000256" key="4">
    <source>
        <dbReference type="SAM" id="SignalP"/>
    </source>
</evidence>
<dbReference type="PANTHER" id="PTHR11008:SF25">
    <property type="entry name" value="IP09473P-RELATED"/>
    <property type="match status" value="1"/>
</dbReference>
<dbReference type="SMART" id="SM00700">
    <property type="entry name" value="JHBP"/>
    <property type="match status" value="1"/>
</dbReference>
<keyword evidence="6" id="KW-1185">Reference proteome</keyword>
<dbReference type="OrthoDB" id="8175281at2759"/>
<sequence>MFKFQNIYIVYIFLTNICWGQDDFLQTKPDYLQTCKLADPEFTKCSTKTVQQLFTLLVEGIEEVKNLLPSIDPLSIDEIRLLQGNGPVSINATLTDVTVRGFDKVKVIESQVNSKDFSWITTLFLPKMRIDAQYDLKGKILIIPLVGHGSLWLEPVNMRVVMNAKTRLYEKGGHTFYNVTETKIDYELTGLKLRLNNLFDGLKALEESTNKFMNDNWKLASDSLKPIIAKTIEDIMLDLLQKVFHFLPADYIVTDIPKPRDVYGQDY</sequence>
<dbReference type="GO" id="GO:0007623">
    <property type="term" value="P:circadian rhythm"/>
    <property type="evidence" value="ECO:0007669"/>
    <property type="project" value="UniProtKB-ARBA"/>
</dbReference>
<evidence type="ECO:0000256" key="1">
    <source>
        <dbReference type="ARBA" id="ARBA00022729"/>
    </source>
</evidence>
<evidence type="ECO:0000313" key="6">
    <source>
        <dbReference type="Proteomes" id="UP000594454"/>
    </source>
</evidence>
<evidence type="ECO:0000313" key="5">
    <source>
        <dbReference type="EMBL" id="CAD7077896.1"/>
    </source>
</evidence>
<dbReference type="AlphaFoldDB" id="A0A7R8YM76"/>
<dbReference type="OMA" id="CWFEPSN"/>
<dbReference type="EMBL" id="LR899009">
    <property type="protein sequence ID" value="CAD7077896.1"/>
    <property type="molecule type" value="Genomic_DNA"/>
</dbReference>
<evidence type="ECO:0000256" key="2">
    <source>
        <dbReference type="ARBA" id="ARBA00023108"/>
    </source>
</evidence>
<gene>
    <name evidence="5" type="ORF">HERILL_LOCUS1197</name>
</gene>
<name>A0A7R8YM76_HERIL</name>
<dbReference type="Gene3D" id="3.15.10.30">
    <property type="entry name" value="Haemolymph juvenile hormone binding protein"/>
    <property type="match status" value="1"/>
</dbReference>
<organism evidence="5 6">
    <name type="scientific">Hermetia illucens</name>
    <name type="common">Black soldier fly</name>
    <dbReference type="NCBI Taxonomy" id="343691"/>
    <lineage>
        <taxon>Eukaryota</taxon>
        <taxon>Metazoa</taxon>
        <taxon>Ecdysozoa</taxon>
        <taxon>Arthropoda</taxon>
        <taxon>Hexapoda</taxon>
        <taxon>Insecta</taxon>
        <taxon>Pterygota</taxon>
        <taxon>Neoptera</taxon>
        <taxon>Endopterygota</taxon>
        <taxon>Diptera</taxon>
        <taxon>Brachycera</taxon>
        <taxon>Stratiomyomorpha</taxon>
        <taxon>Stratiomyidae</taxon>
        <taxon>Hermetiinae</taxon>
        <taxon>Hermetia</taxon>
    </lineage>
</organism>
<dbReference type="InParanoid" id="A0A7R8YM76"/>
<dbReference type="InterPro" id="IPR038606">
    <property type="entry name" value="To_sf"/>
</dbReference>
<dbReference type="InterPro" id="IPR010562">
    <property type="entry name" value="Haemolymph_juvenile_hormone-bd"/>
</dbReference>
<accession>A0A7R8YM76</accession>
<dbReference type="PANTHER" id="PTHR11008">
    <property type="entry name" value="PROTEIN TAKEOUT-LIKE PROTEIN"/>
    <property type="match status" value="1"/>
</dbReference>
<dbReference type="GO" id="GO:0005615">
    <property type="term" value="C:extracellular space"/>
    <property type="evidence" value="ECO:0007669"/>
    <property type="project" value="TreeGrafter"/>
</dbReference>
<comment type="similarity">
    <text evidence="3">Belongs to the TO family.</text>
</comment>
<feature type="signal peptide" evidence="4">
    <location>
        <begin position="1"/>
        <end position="20"/>
    </location>
</feature>
<dbReference type="Proteomes" id="UP000594454">
    <property type="component" value="Chromosome 1"/>
</dbReference>
<reference evidence="5 6" key="1">
    <citation type="submission" date="2020-11" db="EMBL/GenBank/DDBJ databases">
        <authorList>
            <person name="Wallbank WR R."/>
            <person name="Pardo Diaz C."/>
            <person name="Kozak K."/>
            <person name="Martin S."/>
            <person name="Jiggins C."/>
            <person name="Moest M."/>
            <person name="Warren A I."/>
            <person name="Generalovic N T."/>
            <person name="Byers J.R.P. K."/>
            <person name="Montejo-Kovacevich G."/>
            <person name="Yen C E."/>
        </authorList>
    </citation>
    <scope>NUCLEOTIDE SEQUENCE [LARGE SCALE GENOMIC DNA]</scope>
</reference>